<dbReference type="RefSeq" id="WP_093795922.1">
    <property type="nucleotide sequence ID" value="NZ_CP155571.1"/>
</dbReference>
<dbReference type="PANTHER" id="PTHR20919:SF0">
    <property type="entry name" value="HOMOSERINE O-SUCCINYLTRANSFERASE"/>
    <property type="match status" value="1"/>
</dbReference>
<dbReference type="EMBL" id="CP155571">
    <property type="protein sequence ID" value="XFO73579.1"/>
    <property type="molecule type" value="Genomic_DNA"/>
</dbReference>
<evidence type="ECO:0000313" key="9">
    <source>
        <dbReference type="Proteomes" id="UP000216052"/>
    </source>
</evidence>
<dbReference type="InterPro" id="IPR029062">
    <property type="entry name" value="Class_I_gatase-like"/>
</dbReference>
<keyword evidence="3 7" id="KW-0808">Transferase</keyword>
<evidence type="ECO:0000256" key="5">
    <source>
        <dbReference type="ARBA" id="ARBA00023315"/>
    </source>
</evidence>
<dbReference type="EC" id="2.3.1.31" evidence="7"/>
<reference evidence="8" key="1">
    <citation type="submission" date="2024-05" db="EMBL/GenBank/DDBJ databases">
        <title>Isolation and characterization of Sporomusa carbonis sp. nov., a carboxydotrophic hydrogenogen in the genus of Sporomusa isolated from a charcoal burning pile.</title>
        <authorList>
            <person name="Boeer T."/>
            <person name="Rosenbaum F."/>
            <person name="Eysell L."/>
            <person name="Mueller V."/>
            <person name="Daniel R."/>
            <person name="Poehlein A."/>
        </authorList>
    </citation>
    <scope>NUCLEOTIDE SEQUENCE [LARGE SCALE GENOMIC DNA]</scope>
    <source>
        <strain evidence="8">DSM 3132</strain>
    </source>
</reference>
<feature type="active site" description="Proton acceptor" evidence="7">
    <location>
        <position position="235"/>
    </location>
</feature>
<name>A0ABZ3J5D2_SPOA4</name>
<keyword evidence="4 7" id="KW-0486">Methionine biosynthesis</keyword>
<accession>A0ABZ3J5D2</accession>
<feature type="site" description="Important for acyl-CoA specificity" evidence="7">
    <location>
        <position position="111"/>
    </location>
</feature>
<evidence type="ECO:0000313" key="8">
    <source>
        <dbReference type="EMBL" id="XFO73579.1"/>
    </source>
</evidence>
<feature type="binding site" evidence="7">
    <location>
        <position position="163"/>
    </location>
    <ligand>
        <name>substrate</name>
    </ligand>
</feature>
<comment type="pathway">
    <text evidence="7">Amino-acid biosynthesis; L-methionine biosynthesis via de novo pathway; O-acetyl-L-homoserine from L-homoserine: step 1/1.</text>
</comment>
<protein>
    <recommendedName>
        <fullName evidence="7">Homoserine O-acetyltransferase</fullName>
        <shortName evidence="7">HAT</shortName>
        <ecNumber evidence="7">2.3.1.31</ecNumber>
    </recommendedName>
    <alternativeName>
        <fullName evidence="7">Homoserine transacetylase</fullName>
        <shortName evidence="7">HTA</shortName>
    </alternativeName>
</protein>
<dbReference type="GO" id="GO:0004414">
    <property type="term" value="F:homoserine O-acetyltransferase activity"/>
    <property type="evidence" value="ECO:0007669"/>
    <property type="project" value="UniProtKB-EC"/>
</dbReference>
<comment type="similarity">
    <text evidence="7">Belongs to the MetA family.</text>
</comment>
<comment type="subcellular location">
    <subcellularLocation>
        <location evidence="7">Cytoplasm</location>
    </subcellularLocation>
</comment>
<evidence type="ECO:0000256" key="2">
    <source>
        <dbReference type="ARBA" id="ARBA00022605"/>
    </source>
</evidence>
<sequence>MPIKIPNNLPAVNILEKENIFTMDEKRAYSQDIRPLRIMLLNLMPTKIATETQLLRLLGNSPLQVEVDFMYTATHEPKHTPHEHLVKFYETFEEVKNRKYDGMIITGAPIEQMPFEEVEYWSELCDIMAWSRKNVYSTLHICWGAQAALYYHYGIPKYDLPKKMFGVFPHTVNMKEKMLFRGFDDIFYVPHSRHTEVRREDIEKVPQLSILSESPEAGVYAVIDKKYRHLFITGHSEYDPLTLKTEYDRDVAQGLPINIPANYYPNDDPQQQPVVRWRSAANLLFSNWLNYYVYQGTPFDLEKLTASENLRGIDGDGI</sequence>
<gene>
    <name evidence="7 8" type="primary">metAA</name>
    <name evidence="8" type="ORF">SPACI_036860</name>
</gene>
<evidence type="ECO:0000256" key="1">
    <source>
        <dbReference type="ARBA" id="ARBA00022490"/>
    </source>
</evidence>
<evidence type="ECO:0000256" key="4">
    <source>
        <dbReference type="ARBA" id="ARBA00023167"/>
    </source>
</evidence>
<dbReference type="PANTHER" id="PTHR20919">
    <property type="entry name" value="HOMOSERINE O-SUCCINYLTRANSFERASE"/>
    <property type="match status" value="1"/>
</dbReference>
<comment type="function">
    <text evidence="7">Transfers an acetyl group from acetyl-CoA to L-homoserine, forming acetyl-L-homoserine.</text>
</comment>
<dbReference type="CDD" id="cd03131">
    <property type="entry name" value="GATase1_HTS"/>
    <property type="match status" value="1"/>
</dbReference>
<dbReference type="Proteomes" id="UP000216052">
    <property type="component" value="Chromosome"/>
</dbReference>
<keyword evidence="9" id="KW-1185">Reference proteome</keyword>
<evidence type="ECO:0000256" key="7">
    <source>
        <dbReference type="HAMAP-Rule" id="MF_00295"/>
    </source>
</evidence>
<keyword evidence="5 7" id="KW-0012">Acyltransferase</keyword>
<dbReference type="InterPro" id="IPR033752">
    <property type="entry name" value="MetA_family"/>
</dbReference>
<dbReference type="Pfam" id="PF04204">
    <property type="entry name" value="HTS"/>
    <property type="match status" value="1"/>
</dbReference>
<dbReference type="InterPro" id="IPR005697">
    <property type="entry name" value="HST_MetA"/>
</dbReference>
<feature type="binding site" evidence="7">
    <location>
        <position position="249"/>
    </location>
    <ligand>
        <name>substrate</name>
    </ligand>
</feature>
<dbReference type="NCBIfam" id="TIGR01001">
    <property type="entry name" value="metA"/>
    <property type="match status" value="1"/>
</dbReference>
<dbReference type="Gene3D" id="3.40.50.880">
    <property type="match status" value="1"/>
</dbReference>
<feature type="site" description="Important for substrate specificity" evidence="7">
    <location>
        <position position="192"/>
    </location>
</feature>
<dbReference type="HAMAP" id="MF_00295">
    <property type="entry name" value="MetA_acyltransf"/>
    <property type="match status" value="1"/>
</dbReference>
<evidence type="ECO:0000256" key="6">
    <source>
        <dbReference type="ARBA" id="ARBA00049043"/>
    </source>
</evidence>
<feature type="active site" description="Acyl-thioester intermediate" evidence="7">
    <location>
        <position position="142"/>
    </location>
</feature>
<evidence type="ECO:0000256" key="3">
    <source>
        <dbReference type="ARBA" id="ARBA00022679"/>
    </source>
</evidence>
<keyword evidence="1 7" id="KW-0963">Cytoplasm</keyword>
<organism evidence="8 9">
    <name type="scientific">Sporomusa acidovorans (strain ATCC 49682 / DSM 3132 / Mol)</name>
    <dbReference type="NCBI Taxonomy" id="1123286"/>
    <lineage>
        <taxon>Bacteria</taxon>
        <taxon>Bacillati</taxon>
        <taxon>Bacillota</taxon>
        <taxon>Negativicutes</taxon>
        <taxon>Selenomonadales</taxon>
        <taxon>Sporomusaceae</taxon>
        <taxon>Sporomusa</taxon>
    </lineage>
</organism>
<dbReference type="PIRSF" id="PIRSF000450">
    <property type="entry name" value="H_ser_succinyltr"/>
    <property type="match status" value="1"/>
</dbReference>
<dbReference type="SUPFAM" id="SSF52317">
    <property type="entry name" value="Class I glutamine amidotransferase-like"/>
    <property type="match status" value="1"/>
</dbReference>
<comment type="caution">
    <text evidence="7">Lacks conserved residue(s) required for the propagation of feature annotation.</text>
</comment>
<proteinExistence type="inferred from homology"/>
<feature type="binding site" evidence="7">
    <location>
        <position position="192"/>
    </location>
    <ligand>
        <name>substrate</name>
    </ligand>
</feature>
<feature type="active site" evidence="7">
    <location>
        <position position="237"/>
    </location>
</feature>
<comment type="catalytic activity">
    <reaction evidence="6 7">
        <text>L-homoserine + acetyl-CoA = O-acetyl-L-homoserine + CoA</text>
        <dbReference type="Rhea" id="RHEA:13701"/>
        <dbReference type="ChEBI" id="CHEBI:57287"/>
        <dbReference type="ChEBI" id="CHEBI:57288"/>
        <dbReference type="ChEBI" id="CHEBI:57476"/>
        <dbReference type="ChEBI" id="CHEBI:57716"/>
        <dbReference type="EC" id="2.3.1.31"/>
    </reaction>
</comment>
<keyword evidence="2 7" id="KW-0028">Amino-acid biosynthesis</keyword>